<dbReference type="GO" id="GO:0003700">
    <property type="term" value="F:DNA-binding transcription factor activity"/>
    <property type="evidence" value="ECO:0007669"/>
    <property type="project" value="TreeGrafter"/>
</dbReference>
<dbReference type="GO" id="GO:0003677">
    <property type="term" value="F:DNA binding"/>
    <property type="evidence" value="ECO:0007669"/>
    <property type="project" value="UniProtKB-KW"/>
</dbReference>
<dbReference type="SUPFAM" id="SSF55781">
    <property type="entry name" value="GAF domain-like"/>
    <property type="match status" value="1"/>
</dbReference>
<dbReference type="Pfam" id="PF09339">
    <property type="entry name" value="HTH_IclR"/>
    <property type="match status" value="1"/>
</dbReference>
<dbReference type="RefSeq" id="WP_094439557.1">
    <property type="nucleotide sequence ID" value="NZ_NKDB02000003.1"/>
</dbReference>
<dbReference type="PANTHER" id="PTHR30136">
    <property type="entry name" value="HELIX-TURN-HELIX TRANSCRIPTIONAL REGULATOR, ICLR FAMILY"/>
    <property type="match status" value="1"/>
</dbReference>
<organism evidence="7 8">
    <name type="scientific">Alicycliphilus denitrificans</name>
    <dbReference type="NCBI Taxonomy" id="179636"/>
    <lineage>
        <taxon>Bacteria</taxon>
        <taxon>Pseudomonadati</taxon>
        <taxon>Pseudomonadota</taxon>
        <taxon>Betaproteobacteria</taxon>
        <taxon>Burkholderiales</taxon>
        <taxon>Comamonadaceae</taxon>
        <taxon>Alicycliphilus</taxon>
    </lineage>
</organism>
<dbReference type="CDD" id="cd00090">
    <property type="entry name" value="HTH_ARSR"/>
    <property type="match status" value="1"/>
</dbReference>
<dbReference type="InterPro" id="IPR050707">
    <property type="entry name" value="HTH_MetabolicPath_Reg"/>
</dbReference>
<reference evidence="7 8" key="1">
    <citation type="submission" date="2018-09" db="EMBL/GenBank/DDBJ databases">
        <title>Genome comparison of Alicycliphilus sp. BQ1, a polyurethanolytic bacterium, with its closest phylogenetic relatives Alicycliphilus denitrificans BC and K601, unable to attack polyurethane.</title>
        <authorList>
            <person name="Loza-Tavera H."/>
            <person name="Lozano L."/>
            <person name="Cevallos M."/>
            <person name="Maya-Lucas O."/>
            <person name="Garcia-Mena J."/>
            <person name="Hernandez J."/>
        </authorList>
    </citation>
    <scope>NUCLEOTIDE SEQUENCE [LARGE SCALE GENOMIC DNA]</scope>
    <source>
        <strain evidence="7 8">BQ1</strain>
    </source>
</reference>
<accession>A0A420K9V3</accession>
<proteinExistence type="predicted"/>
<dbReference type="InterPro" id="IPR036388">
    <property type="entry name" value="WH-like_DNA-bd_sf"/>
</dbReference>
<name>A0A420K9V3_9BURK</name>
<sequence length="292" mass="31392">MTAAAASWLGPLGRINPRSSAMPAKKQATASDKKKPAARAVRVRPVPAVSRSIAILRLLGRVGQPLGVKAIADELALVPSTCLHILRVLVAEELVTWDPATKRYALGNGMISLARSVLDRSGFPQLIQPVLDRLAGRFGVTAMGVEITSKDTVVVLALSHSNQPFRVHTDVGSRFDTLVSATGRLIAAHGGESWTELRKKFSQIHWDKAPRFDTWKKEVELARAQGFSVDRDNFMAGLTVVAVPVSTAGGRLAYTVVVVGLSSQLTTVATDLLAQEMMREAREISGLLVEGI</sequence>
<keyword evidence="3" id="KW-0804">Transcription</keyword>
<dbReference type="PANTHER" id="PTHR30136:SF24">
    <property type="entry name" value="HTH-TYPE TRANSCRIPTIONAL REPRESSOR ALLR"/>
    <property type="match status" value="1"/>
</dbReference>
<dbReference type="Pfam" id="PF01614">
    <property type="entry name" value="IclR_C"/>
    <property type="match status" value="1"/>
</dbReference>
<evidence type="ECO:0000259" key="6">
    <source>
        <dbReference type="PROSITE" id="PS51078"/>
    </source>
</evidence>
<dbReference type="InterPro" id="IPR011991">
    <property type="entry name" value="ArsR-like_HTH"/>
</dbReference>
<dbReference type="InterPro" id="IPR029016">
    <property type="entry name" value="GAF-like_dom_sf"/>
</dbReference>
<dbReference type="InterPro" id="IPR005471">
    <property type="entry name" value="Tscrpt_reg_IclR_N"/>
</dbReference>
<evidence type="ECO:0000256" key="2">
    <source>
        <dbReference type="ARBA" id="ARBA00023125"/>
    </source>
</evidence>
<evidence type="ECO:0000256" key="3">
    <source>
        <dbReference type="ARBA" id="ARBA00023163"/>
    </source>
</evidence>
<feature type="domain" description="IclR-ED" evidence="6">
    <location>
        <begin position="109"/>
        <end position="290"/>
    </location>
</feature>
<keyword evidence="1" id="KW-0805">Transcription regulation</keyword>
<gene>
    <name evidence="7" type="ORF">CE154_016605</name>
</gene>
<dbReference type="GO" id="GO:0045892">
    <property type="term" value="P:negative regulation of DNA-templated transcription"/>
    <property type="evidence" value="ECO:0007669"/>
    <property type="project" value="TreeGrafter"/>
</dbReference>
<dbReference type="InterPro" id="IPR014757">
    <property type="entry name" value="Tscrpt_reg_IclR_C"/>
</dbReference>
<dbReference type="Gene3D" id="1.10.10.10">
    <property type="entry name" value="Winged helix-like DNA-binding domain superfamily/Winged helix DNA-binding domain"/>
    <property type="match status" value="1"/>
</dbReference>
<protein>
    <submittedName>
        <fullName evidence="7">IclR family transcriptional regulator</fullName>
    </submittedName>
</protein>
<dbReference type="Gene3D" id="3.30.450.40">
    <property type="match status" value="1"/>
</dbReference>
<dbReference type="InterPro" id="IPR036390">
    <property type="entry name" value="WH_DNA-bd_sf"/>
</dbReference>
<dbReference type="PROSITE" id="PS51078">
    <property type="entry name" value="ICLR_ED"/>
    <property type="match status" value="1"/>
</dbReference>
<feature type="domain" description="HTH iclR-type" evidence="5">
    <location>
        <begin position="46"/>
        <end position="108"/>
    </location>
</feature>
<dbReference type="PROSITE" id="PS51077">
    <property type="entry name" value="HTH_ICLR"/>
    <property type="match status" value="1"/>
</dbReference>
<dbReference type="Proteomes" id="UP000216225">
    <property type="component" value="Unassembled WGS sequence"/>
</dbReference>
<evidence type="ECO:0000256" key="4">
    <source>
        <dbReference type="SAM" id="MobiDB-lite"/>
    </source>
</evidence>
<evidence type="ECO:0000259" key="5">
    <source>
        <dbReference type="PROSITE" id="PS51077"/>
    </source>
</evidence>
<keyword evidence="2" id="KW-0238">DNA-binding</keyword>
<dbReference type="SMART" id="SM00346">
    <property type="entry name" value="HTH_ICLR"/>
    <property type="match status" value="1"/>
</dbReference>
<feature type="region of interest" description="Disordered" evidence="4">
    <location>
        <begin position="1"/>
        <end position="38"/>
    </location>
</feature>
<evidence type="ECO:0000313" key="8">
    <source>
        <dbReference type="Proteomes" id="UP000216225"/>
    </source>
</evidence>
<evidence type="ECO:0000256" key="1">
    <source>
        <dbReference type="ARBA" id="ARBA00023015"/>
    </source>
</evidence>
<dbReference type="SUPFAM" id="SSF46785">
    <property type="entry name" value="Winged helix' DNA-binding domain"/>
    <property type="match status" value="1"/>
</dbReference>
<comment type="caution">
    <text evidence="7">The sequence shown here is derived from an EMBL/GenBank/DDBJ whole genome shotgun (WGS) entry which is preliminary data.</text>
</comment>
<dbReference type="AlphaFoldDB" id="A0A420K9V3"/>
<evidence type="ECO:0000313" key="7">
    <source>
        <dbReference type="EMBL" id="RKJ95555.1"/>
    </source>
</evidence>
<dbReference type="EMBL" id="NKDB02000003">
    <property type="protein sequence ID" value="RKJ95555.1"/>
    <property type="molecule type" value="Genomic_DNA"/>
</dbReference>